<dbReference type="GO" id="GO:0065002">
    <property type="term" value="P:intracellular protein transmembrane transport"/>
    <property type="evidence" value="ECO:0007669"/>
    <property type="project" value="TreeGrafter"/>
</dbReference>
<comment type="similarity">
    <text evidence="2">Belongs to the SecG family.</text>
</comment>
<evidence type="ECO:0000256" key="6">
    <source>
        <dbReference type="ARBA" id="ARBA00022927"/>
    </source>
</evidence>
<keyword evidence="3" id="KW-0813">Transport</keyword>
<sequence length="93" mass="10066">MFVRLGTDLERIDATMEIFKIILTVIQVLTAVFLTVVVLLQSGKSEGLSGAIAGGADTFFSKNKAKRLDSVLAKMTKFVAIAFMVLTLVLCLL</sequence>
<comment type="caution">
    <text evidence="11">The sequence shown here is derived from an EMBL/GenBank/DDBJ whole genome shotgun (WGS) entry which is preliminary data.</text>
</comment>
<dbReference type="GO" id="GO:0015450">
    <property type="term" value="F:protein-transporting ATPase activity"/>
    <property type="evidence" value="ECO:0007669"/>
    <property type="project" value="InterPro"/>
</dbReference>
<evidence type="ECO:0000256" key="2">
    <source>
        <dbReference type="ARBA" id="ARBA00008445"/>
    </source>
</evidence>
<dbReference type="NCBIfam" id="TIGR00810">
    <property type="entry name" value="secG"/>
    <property type="match status" value="1"/>
</dbReference>
<evidence type="ECO:0000256" key="8">
    <source>
        <dbReference type="ARBA" id="ARBA00023010"/>
    </source>
</evidence>
<dbReference type="GO" id="GO:0005886">
    <property type="term" value="C:plasma membrane"/>
    <property type="evidence" value="ECO:0007669"/>
    <property type="project" value="UniProtKB-SubCell"/>
</dbReference>
<feature type="transmembrane region" description="Helical" evidence="10">
    <location>
        <begin position="21"/>
        <end position="40"/>
    </location>
</feature>
<keyword evidence="7 10" id="KW-1133">Transmembrane helix</keyword>
<dbReference type="Pfam" id="PF03840">
    <property type="entry name" value="SecG"/>
    <property type="match status" value="1"/>
</dbReference>
<keyword evidence="6" id="KW-0653">Protein transport</keyword>
<dbReference type="PRINTS" id="PR01651">
    <property type="entry name" value="SECGEXPORT"/>
</dbReference>
<accession>A0A645E491</accession>
<gene>
    <name evidence="11" type="ORF">SDC9_143701</name>
</gene>
<comment type="subcellular location">
    <subcellularLocation>
        <location evidence="1">Cell membrane</location>
        <topology evidence="1">Multi-pass membrane protein</topology>
    </subcellularLocation>
</comment>
<evidence type="ECO:0008006" key="12">
    <source>
        <dbReference type="Google" id="ProtNLM"/>
    </source>
</evidence>
<evidence type="ECO:0000256" key="9">
    <source>
        <dbReference type="ARBA" id="ARBA00023136"/>
    </source>
</evidence>
<dbReference type="GO" id="GO:0009306">
    <property type="term" value="P:protein secretion"/>
    <property type="evidence" value="ECO:0007669"/>
    <property type="project" value="InterPro"/>
</dbReference>
<evidence type="ECO:0000256" key="7">
    <source>
        <dbReference type="ARBA" id="ARBA00022989"/>
    </source>
</evidence>
<evidence type="ECO:0000256" key="10">
    <source>
        <dbReference type="SAM" id="Phobius"/>
    </source>
</evidence>
<dbReference type="InterPro" id="IPR004692">
    <property type="entry name" value="SecG"/>
</dbReference>
<evidence type="ECO:0000256" key="3">
    <source>
        <dbReference type="ARBA" id="ARBA00022448"/>
    </source>
</evidence>
<dbReference type="EMBL" id="VSSQ01042908">
    <property type="protein sequence ID" value="MPM96537.1"/>
    <property type="molecule type" value="Genomic_DNA"/>
</dbReference>
<feature type="transmembrane region" description="Helical" evidence="10">
    <location>
        <begin position="71"/>
        <end position="92"/>
    </location>
</feature>
<dbReference type="AlphaFoldDB" id="A0A645E491"/>
<name>A0A645E491_9ZZZZ</name>
<dbReference type="PANTHER" id="PTHR34182:SF1">
    <property type="entry name" value="PROTEIN-EXPORT MEMBRANE PROTEIN SECG"/>
    <property type="match status" value="1"/>
</dbReference>
<dbReference type="PANTHER" id="PTHR34182">
    <property type="entry name" value="PROTEIN-EXPORT MEMBRANE PROTEIN SECG"/>
    <property type="match status" value="1"/>
</dbReference>
<keyword evidence="9 10" id="KW-0472">Membrane</keyword>
<protein>
    <recommendedName>
        <fullName evidence="12">Protein-export membrane protein SecG</fullName>
    </recommendedName>
</protein>
<keyword evidence="4" id="KW-1003">Cell membrane</keyword>
<evidence type="ECO:0000256" key="4">
    <source>
        <dbReference type="ARBA" id="ARBA00022475"/>
    </source>
</evidence>
<reference evidence="11" key="1">
    <citation type="submission" date="2019-08" db="EMBL/GenBank/DDBJ databases">
        <authorList>
            <person name="Kucharzyk K."/>
            <person name="Murdoch R.W."/>
            <person name="Higgins S."/>
            <person name="Loffler F."/>
        </authorList>
    </citation>
    <scope>NUCLEOTIDE SEQUENCE</scope>
</reference>
<evidence type="ECO:0000256" key="5">
    <source>
        <dbReference type="ARBA" id="ARBA00022692"/>
    </source>
</evidence>
<keyword evidence="8" id="KW-0811">Translocation</keyword>
<evidence type="ECO:0000313" key="11">
    <source>
        <dbReference type="EMBL" id="MPM96537.1"/>
    </source>
</evidence>
<evidence type="ECO:0000256" key="1">
    <source>
        <dbReference type="ARBA" id="ARBA00004651"/>
    </source>
</evidence>
<proteinExistence type="inferred from homology"/>
<organism evidence="11">
    <name type="scientific">bioreactor metagenome</name>
    <dbReference type="NCBI Taxonomy" id="1076179"/>
    <lineage>
        <taxon>unclassified sequences</taxon>
        <taxon>metagenomes</taxon>
        <taxon>ecological metagenomes</taxon>
    </lineage>
</organism>
<dbReference type="GO" id="GO:0043952">
    <property type="term" value="P:protein transport by the Sec complex"/>
    <property type="evidence" value="ECO:0007669"/>
    <property type="project" value="TreeGrafter"/>
</dbReference>
<keyword evidence="5 10" id="KW-0812">Transmembrane</keyword>